<reference evidence="2" key="1">
    <citation type="journal article" date="2016" name="Gigascience">
        <title>De novo construction of an expanded transcriptome assembly for the western tarnished plant bug, Lygus hesperus.</title>
        <authorList>
            <person name="Tassone E.E."/>
            <person name="Geib S.M."/>
            <person name="Hall B."/>
            <person name="Fabrick J.A."/>
            <person name="Brent C.S."/>
            <person name="Hull J.J."/>
        </authorList>
    </citation>
    <scope>NUCLEOTIDE SEQUENCE</scope>
</reference>
<accession>A0A146M9H5</accession>
<sequence>SRLQPQLQLQQPQRSTNLQVLGDANEVVSQQNASPSQEMQPTFQQFTSLQHLSRPSTHGTSVDDIHSNTLRLPTLYSRTGVSGSPNDKIPKSLCSREHFAMQIHSPSSASDAGKFMLPTPPRPSQEKSPPDSKLITKRFSTLSLQHHQYQQQPQ</sequence>
<evidence type="ECO:0000256" key="1">
    <source>
        <dbReference type="SAM" id="MobiDB-lite"/>
    </source>
</evidence>
<feature type="non-terminal residue" evidence="2">
    <location>
        <position position="1"/>
    </location>
</feature>
<dbReference type="EMBL" id="GDHC01002927">
    <property type="protein sequence ID" value="JAQ15702.1"/>
    <property type="molecule type" value="Transcribed_RNA"/>
</dbReference>
<feature type="compositionally biased region" description="Basic and acidic residues" evidence="1">
    <location>
        <begin position="88"/>
        <end position="99"/>
    </location>
</feature>
<gene>
    <name evidence="2" type="ORF">g.3728</name>
</gene>
<feature type="region of interest" description="Disordered" evidence="1">
    <location>
        <begin position="76"/>
        <end position="133"/>
    </location>
</feature>
<dbReference type="AlphaFoldDB" id="A0A146M9H5"/>
<protein>
    <submittedName>
        <fullName evidence="2">Uncharacterized protein</fullName>
    </submittedName>
</protein>
<feature type="compositionally biased region" description="Polar residues" evidence="1">
    <location>
        <begin position="76"/>
        <end position="85"/>
    </location>
</feature>
<organism evidence="2">
    <name type="scientific">Lygus hesperus</name>
    <name type="common">Western plant bug</name>
    <dbReference type="NCBI Taxonomy" id="30085"/>
    <lineage>
        <taxon>Eukaryota</taxon>
        <taxon>Metazoa</taxon>
        <taxon>Ecdysozoa</taxon>
        <taxon>Arthropoda</taxon>
        <taxon>Hexapoda</taxon>
        <taxon>Insecta</taxon>
        <taxon>Pterygota</taxon>
        <taxon>Neoptera</taxon>
        <taxon>Paraneoptera</taxon>
        <taxon>Hemiptera</taxon>
        <taxon>Heteroptera</taxon>
        <taxon>Panheteroptera</taxon>
        <taxon>Cimicomorpha</taxon>
        <taxon>Miridae</taxon>
        <taxon>Mirini</taxon>
        <taxon>Lygus</taxon>
    </lineage>
</organism>
<name>A0A146M9H5_LYGHE</name>
<proteinExistence type="predicted"/>
<feature type="compositionally biased region" description="Low complexity" evidence="1">
    <location>
        <begin position="1"/>
        <end position="13"/>
    </location>
</feature>
<feature type="region of interest" description="Disordered" evidence="1">
    <location>
        <begin position="1"/>
        <end position="20"/>
    </location>
</feature>
<evidence type="ECO:0000313" key="2">
    <source>
        <dbReference type="EMBL" id="JAQ15702.1"/>
    </source>
</evidence>